<dbReference type="Gene3D" id="3.40.50.10490">
    <property type="entry name" value="Glucose-6-phosphate isomerase like protein, domain 1"/>
    <property type="match status" value="1"/>
</dbReference>
<feature type="domain" description="HTH rpiR-type" evidence="1">
    <location>
        <begin position="7"/>
        <end position="83"/>
    </location>
</feature>
<dbReference type="EMBL" id="JAGSOH010000001">
    <property type="protein sequence ID" value="MBR7824767.1"/>
    <property type="molecule type" value="Genomic_DNA"/>
</dbReference>
<dbReference type="Pfam" id="PF01418">
    <property type="entry name" value="HTH_6"/>
    <property type="match status" value="1"/>
</dbReference>
<evidence type="ECO:0000313" key="2">
    <source>
        <dbReference type="EMBL" id="MBR7824767.1"/>
    </source>
</evidence>
<gene>
    <name evidence="2" type="ORF">KDK95_00485</name>
</gene>
<evidence type="ECO:0000313" key="3">
    <source>
        <dbReference type="Proteomes" id="UP000676325"/>
    </source>
</evidence>
<dbReference type="SUPFAM" id="SSF53697">
    <property type="entry name" value="SIS domain"/>
    <property type="match status" value="1"/>
</dbReference>
<dbReference type="InterPro" id="IPR036388">
    <property type="entry name" value="WH-like_DNA-bd_sf"/>
</dbReference>
<reference evidence="2" key="1">
    <citation type="submission" date="2021-04" db="EMBL/GenBank/DDBJ databases">
        <title>Genome based classification of Actinospica acidithermotolerans sp. nov., an actinobacterium isolated from an Indonesian hot spring.</title>
        <authorList>
            <person name="Kusuma A.B."/>
            <person name="Putra K.E."/>
            <person name="Nafisah S."/>
            <person name="Loh J."/>
            <person name="Nouioui I."/>
            <person name="Goodfellow M."/>
        </authorList>
    </citation>
    <scope>NUCLEOTIDE SEQUENCE</scope>
    <source>
        <strain evidence="2">MGRD01-02</strain>
    </source>
</reference>
<accession>A0A941E6N3</accession>
<name>A0A941E6N3_9ACTN</name>
<proteinExistence type="predicted"/>
<dbReference type="InterPro" id="IPR000281">
    <property type="entry name" value="HTH_RpiR"/>
</dbReference>
<dbReference type="GO" id="GO:0003700">
    <property type="term" value="F:DNA-binding transcription factor activity"/>
    <property type="evidence" value="ECO:0007669"/>
    <property type="project" value="InterPro"/>
</dbReference>
<dbReference type="Gene3D" id="1.10.10.10">
    <property type="entry name" value="Winged helix-like DNA-binding domain superfamily/Winged helix DNA-binding domain"/>
    <property type="match status" value="1"/>
</dbReference>
<dbReference type="SUPFAM" id="SSF46689">
    <property type="entry name" value="Homeodomain-like"/>
    <property type="match status" value="1"/>
</dbReference>
<dbReference type="GO" id="GO:0097367">
    <property type="term" value="F:carbohydrate derivative binding"/>
    <property type="evidence" value="ECO:0007669"/>
    <property type="project" value="InterPro"/>
</dbReference>
<sequence>MEQTKAASEQLLALLDGRRLSPAQRRIAQYLIDHLSEAAFLNSVDLAERAGVSQPAVSRFATALGFQGYPALREALRPIVLGSVAETPQDVRRNEFQAAIAAEEQNLATLHALAADPEGIAAVGRELAASACLPVLGLRMSDPVAYYFTYSAARIHPDVRFVDSAGSAAFDLLLQARQAGGTWLLAFMLPRYAAEAITVLDEARRRGFKIALVTDSRLAPWAEHADAVFAAPVGSRLVFDSHAAPMVLAGLLVQAIADAEPARTQLRLEEHEALNEDHGYYLN</sequence>
<dbReference type="PANTHER" id="PTHR30514">
    <property type="entry name" value="GLUCOKINASE"/>
    <property type="match status" value="1"/>
</dbReference>
<dbReference type="InterPro" id="IPR001347">
    <property type="entry name" value="SIS_dom"/>
</dbReference>
<dbReference type="AlphaFoldDB" id="A0A941E6N3"/>
<keyword evidence="3" id="KW-1185">Reference proteome</keyword>
<dbReference type="InterPro" id="IPR047640">
    <property type="entry name" value="RpiR-like"/>
</dbReference>
<comment type="caution">
    <text evidence="2">The sequence shown here is derived from an EMBL/GenBank/DDBJ whole genome shotgun (WGS) entry which is preliminary data.</text>
</comment>
<dbReference type="GO" id="GO:0003677">
    <property type="term" value="F:DNA binding"/>
    <property type="evidence" value="ECO:0007669"/>
    <property type="project" value="InterPro"/>
</dbReference>
<dbReference type="InterPro" id="IPR046348">
    <property type="entry name" value="SIS_dom_sf"/>
</dbReference>
<dbReference type="InterPro" id="IPR009057">
    <property type="entry name" value="Homeodomain-like_sf"/>
</dbReference>
<dbReference type="Pfam" id="PF01380">
    <property type="entry name" value="SIS"/>
    <property type="match status" value="1"/>
</dbReference>
<dbReference type="GO" id="GO:1901135">
    <property type="term" value="P:carbohydrate derivative metabolic process"/>
    <property type="evidence" value="ECO:0007669"/>
    <property type="project" value="InterPro"/>
</dbReference>
<protein>
    <submittedName>
        <fullName evidence="2">MurR/RpiR family transcriptional regulator</fullName>
    </submittedName>
</protein>
<organism evidence="2 3">
    <name type="scientific">Actinospica acidithermotolerans</name>
    <dbReference type="NCBI Taxonomy" id="2828514"/>
    <lineage>
        <taxon>Bacteria</taxon>
        <taxon>Bacillati</taxon>
        <taxon>Actinomycetota</taxon>
        <taxon>Actinomycetes</taxon>
        <taxon>Catenulisporales</taxon>
        <taxon>Actinospicaceae</taxon>
        <taxon>Actinospica</taxon>
    </lineage>
</organism>
<dbReference type="PANTHER" id="PTHR30514:SF18">
    <property type="entry name" value="RPIR-FAMILY TRANSCRIPTIONAL REGULATOR"/>
    <property type="match status" value="1"/>
</dbReference>
<evidence type="ECO:0000259" key="1">
    <source>
        <dbReference type="PROSITE" id="PS51071"/>
    </source>
</evidence>
<dbReference type="PROSITE" id="PS51071">
    <property type="entry name" value="HTH_RPIR"/>
    <property type="match status" value="1"/>
</dbReference>
<dbReference type="Proteomes" id="UP000676325">
    <property type="component" value="Unassembled WGS sequence"/>
</dbReference>
<dbReference type="RefSeq" id="WP_212515917.1">
    <property type="nucleotide sequence ID" value="NZ_JAGSOH010000001.1"/>
</dbReference>